<proteinExistence type="predicted"/>
<gene>
    <name evidence="1" type="ORF">GGD55_003091</name>
</gene>
<sequence length="64" mass="7479">MTWIMRHCGVLEEAAAELALNRKLFCSCSGTRLPDELVRTAGDVYVRFHGIKQWYRRDYRDGSE</sequence>
<comment type="caution">
    <text evidence="1">The sequence shown here is derived from an EMBL/GenBank/DDBJ whole genome shotgun (WGS) entry which is preliminary data.</text>
</comment>
<evidence type="ECO:0000313" key="2">
    <source>
        <dbReference type="Proteomes" id="UP000585507"/>
    </source>
</evidence>
<organism evidence="1 2">
    <name type="scientific">Rhizobium giardinii</name>
    <dbReference type="NCBI Taxonomy" id="56731"/>
    <lineage>
        <taxon>Bacteria</taxon>
        <taxon>Pseudomonadati</taxon>
        <taxon>Pseudomonadota</taxon>
        <taxon>Alphaproteobacteria</taxon>
        <taxon>Hyphomicrobiales</taxon>
        <taxon>Rhizobiaceae</taxon>
        <taxon>Rhizobium/Agrobacterium group</taxon>
        <taxon>Rhizobium</taxon>
    </lineage>
</organism>
<evidence type="ECO:0000313" key="1">
    <source>
        <dbReference type="EMBL" id="MBB5536384.1"/>
    </source>
</evidence>
<dbReference type="EMBL" id="JACHBK010000006">
    <property type="protein sequence ID" value="MBB5536384.1"/>
    <property type="molecule type" value="Genomic_DNA"/>
</dbReference>
<dbReference type="AlphaFoldDB" id="A0A7W8UBL2"/>
<reference evidence="1 2" key="1">
    <citation type="submission" date="2020-08" db="EMBL/GenBank/DDBJ databases">
        <title>Genomic Encyclopedia of Type Strains, Phase IV (KMG-V): Genome sequencing to study the core and pangenomes of soil and plant-associated prokaryotes.</title>
        <authorList>
            <person name="Whitman W."/>
        </authorList>
    </citation>
    <scope>NUCLEOTIDE SEQUENCE [LARGE SCALE GENOMIC DNA]</scope>
    <source>
        <strain evidence="1 2">SEMIA 4084</strain>
    </source>
</reference>
<keyword evidence="2" id="KW-1185">Reference proteome</keyword>
<accession>A0A7W8UBL2</accession>
<dbReference type="Proteomes" id="UP000585507">
    <property type="component" value="Unassembled WGS sequence"/>
</dbReference>
<name>A0A7W8UBL2_9HYPH</name>
<protein>
    <submittedName>
        <fullName evidence="1">Uncharacterized protein YecE (DUF72 family)</fullName>
    </submittedName>
</protein>